<dbReference type="Gene3D" id="6.20.20.10">
    <property type="match status" value="1"/>
</dbReference>
<protein>
    <submittedName>
        <fullName evidence="1">Uncharacterized protein</fullName>
    </submittedName>
</protein>
<organism evidence="1">
    <name type="scientific">marine sediment metagenome</name>
    <dbReference type="NCBI Taxonomy" id="412755"/>
    <lineage>
        <taxon>unclassified sequences</taxon>
        <taxon>metagenomes</taxon>
        <taxon>ecological metagenomes</taxon>
    </lineage>
</organism>
<comment type="caution">
    <text evidence="1">The sequence shown here is derived from an EMBL/GenBank/DDBJ whole genome shotgun (WGS) entry which is preliminary data.</text>
</comment>
<reference evidence="1" key="1">
    <citation type="journal article" date="2015" name="Nature">
        <title>Complex archaea that bridge the gap between prokaryotes and eukaryotes.</title>
        <authorList>
            <person name="Spang A."/>
            <person name="Saw J.H."/>
            <person name="Jorgensen S.L."/>
            <person name="Zaremba-Niedzwiedzka K."/>
            <person name="Martijn J."/>
            <person name="Lind A.E."/>
            <person name="van Eijk R."/>
            <person name="Schleper C."/>
            <person name="Guy L."/>
            <person name="Ettema T.J."/>
        </authorList>
    </citation>
    <scope>NUCLEOTIDE SEQUENCE</scope>
</reference>
<name>A0A0F8YUS5_9ZZZZ</name>
<gene>
    <name evidence="1" type="ORF">LCGC14_2775360</name>
</gene>
<sequence length="80" mass="8574">TDEQRVYIEGLAADVETSLDTVLIEQTMLQTILLALNPCLTCKGHGESFTHLGMDDTRRDKCPACGGDGVAKSADEVMSS</sequence>
<feature type="non-terminal residue" evidence="1">
    <location>
        <position position="1"/>
    </location>
</feature>
<dbReference type="AlphaFoldDB" id="A0A0F8YUS5"/>
<evidence type="ECO:0000313" key="1">
    <source>
        <dbReference type="EMBL" id="KKK85228.1"/>
    </source>
</evidence>
<accession>A0A0F8YUS5</accession>
<dbReference type="EMBL" id="LAZR01051405">
    <property type="protein sequence ID" value="KKK85228.1"/>
    <property type="molecule type" value="Genomic_DNA"/>
</dbReference>
<proteinExistence type="predicted"/>